<dbReference type="OrthoDB" id="9801841at2"/>
<proteinExistence type="predicted"/>
<organism evidence="1 2">
    <name type="scientific">Bordetella genomosp. 10</name>
    <dbReference type="NCBI Taxonomy" id="1416804"/>
    <lineage>
        <taxon>Bacteria</taxon>
        <taxon>Pseudomonadati</taxon>
        <taxon>Pseudomonadota</taxon>
        <taxon>Betaproteobacteria</taxon>
        <taxon>Burkholderiales</taxon>
        <taxon>Alcaligenaceae</taxon>
        <taxon>Bordetella</taxon>
    </lineage>
</organism>
<dbReference type="AlphaFoldDB" id="A0A261S038"/>
<evidence type="ECO:0000313" key="1">
    <source>
        <dbReference type="EMBL" id="OZI30716.1"/>
    </source>
</evidence>
<dbReference type="Gene3D" id="3.40.1730.10">
    <property type="entry name" value="pa0076 domain"/>
    <property type="match status" value="1"/>
</dbReference>
<dbReference type="Pfam" id="PF09867">
    <property type="entry name" value="TagF_N"/>
    <property type="match status" value="1"/>
</dbReference>
<accession>A0A261S038</accession>
<protein>
    <submittedName>
        <fullName evidence="1">Type VI secretion-associated protein</fullName>
    </submittedName>
</protein>
<keyword evidence="2" id="KW-1185">Reference proteome</keyword>
<reference evidence="2" key="1">
    <citation type="submission" date="2017-05" db="EMBL/GenBank/DDBJ databases">
        <title>Complete and WGS of Bordetella genogroups.</title>
        <authorList>
            <person name="Spilker T."/>
            <person name="Lipuma J."/>
        </authorList>
    </citation>
    <scope>NUCLEOTIDE SEQUENCE [LARGE SCALE GENOMIC DNA]</scope>
    <source>
        <strain evidence="2">AU16122</strain>
    </source>
</reference>
<dbReference type="NCBIfam" id="TIGR03373">
    <property type="entry name" value="VI_minor_4"/>
    <property type="match status" value="1"/>
</dbReference>
<dbReference type="InterPro" id="IPR017748">
    <property type="entry name" value="TagF"/>
</dbReference>
<dbReference type="EMBL" id="NEVM01000005">
    <property type="protein sequence ID" value="OZI30716.1"/>
    <property type="molecule type" value="Genomic_DNA"/>
</dbReference>
<sequence length="328" mass="35866">MNAPLQSPAYRAAYFGKIPSRGDFVRSTTHPQLMASLDAWAANTMELLAQDPHWKTLYDDAEGFNFAFLGPRSKIAVAGHLRPSRDQSGRRFPFLSATSLEVSRPQEFMARSPVSFSRLWNRLDAVTTTLMTEADSNPGLQSLNSLEGAIHIAPDDGFDTFADVQTLERVEHMLRGDGHQARLHDIILALGILLEPVMNSGASHLDQGLALPLPSDPLYANLVAAYWMTLVTPFLALADFEVATFVGRIGGKPRLVIGFRGASPHTLASLLSTPQVLAAQNILLDQAPWVNEHVNASHGLAKLSSYLDQPKLSLRTALDTFREVFIGA</sequence>
<comment type="caution">
    <text evidence="1">The sequence shown here is derived from an EMBL/GenBank/DDBJ whole genome shotgun (WGS) entry which is preliminary data.</text>
</comment>
<gene>
    <name evidence="1" type="ORF">CAL29_22240</name>
</gene>
<dbReference type="Proteomes" id="UP000216020">
    <property type="component" value="Unassembled WGS sequence"/>
</dbReference>
<name>A0A261S038_9BORD</name>
<dbReference type="InterPro" id="IPR038225">
    <property type="entry name" value="TagF_sf"/>
</dbReference>
<dbReference type="RefSeq" id="WP_094855140.1">
    <property type="nucleotide sequence ID" value="NZ_NEVM01000005.1"/>
</dbReference>
<evidence type="ECO:0000313" key="2">
    <source>
        <dbReference type="Proteomes" id="UP000216020"/>
    </source>
</evidence>